<dbReference type="InterPro" id="IPR003594">
    <property type="entry name" value="HATPase_dom"/>
</dbReference>
<organism evidence="10 11">
    <name type="scientific">Marinitoga piezophila (strain DSM 14283 / JCM 11233 / KA3)</name>
    <dbReference type="NCBI Taxonomy" id="443254"/>
    <lineage>
        <taxon>Bacteria</taxon>
        <taxon>Thermotogati</taxon>
        <taxon>Thermotogota</taxon>
        <taxon>Thermotogae</taxon>
        <taxon>Petrotogales</taxon>
        <taxon>Petrotogaceae</taxon>
        <taxon>Marinitoga</taxon>
    </lineage>
</organism>
<dbReference type="AlphaFoldDB" id="H2J723"/>
<dbReference type="PRINTS" id="PR00344">
    <property type="entry name" value="BCTRLSENSOR"/>
</dbReference>
<dbReference type="InterPro" id="IPR051315">
    <property type="entry name" value="Bact_Chemotaxis_CheA"/>
</dbReference>
<dbReference type="RefSeq" id="WP_014297463.1">
    <property type="nucleotide sequence ID" value="NC_016751.1"/>
</dbReference>
<sequence>MLKKYSLFFFLFLLFFTSAFSYIKLYDGWEYKWESEKEWHKYENPGIPIENKGEELLLRYKLPDVTFEEPAIYIRGILNFFTLYIGDKVIYSNISEESYFSPKSIFKIPDNFQNKYLLLKITSKKRDVGFFGEFLLGNEKELLTHQIVYESDRLILIAFNIFIGFLAFIFAIYFWTMNKSLNEGKLFLYLGIFSISLSTFIMGQNQTFKYFYDNPVFWAYLMDIGKYLSPIGILGFFYNIFDYSSKKYIRILIKAHLIIFAGITLIQIFTGIEPNYYVKYVLLLYLLMIIDIMLMMYYMYIGISRFKDRKAYIFSFSIVTVSIFTIYEILGDFRIIKWERPLIQWSIFILINSMIIMSLKNIKDLNLELSVKNKILEIWNEELDKEVSKRTKEIKMLLDNSGEGFLAFDENFIIDDTYSKECLKIFDGDIGKKNILDLLFSEDKDFVKRIFEDIFAENDSLRKEVYFSFLPEEILFKEKYYNLRFKEIDFDDKKKIMLVLKDITNEKALEQAIQTERENLNKIITVIQNYDAFMYNLKDFKYFISHGYIEIFESKDSKNEKNFEIHRAIHTYKGVFAQFYLTQISYTLHLIENEIIKAIEKKTFSQKYFEKLLFEKFNIYEKLSSELDILKEALGEEFLNDEEKLKIPKSKIIELENKVLKYFENEKAKKILKDIRKLRYKKIDDLLKPYLQYSKELATRLGKVINYPQIIQDEDVYIDPDKYFEFIKSLVHVFRNIIDHGIEIPELRIEKGKTEYGNITIRIFKEDGLLKIDIEDDGSGIDKNQLIAVANRKNIPYDKEKIFDIIFHEGFSTKVEVTEISGRGIGLNVVKKEVEKLNGKVYVESEIDKGTIFHFEIPEEDI</sequence>
<protein>
    <recommendedName>
        <fullName evidence="2">histidine kinase</fullName>
        <ecNumber evidence="2">2.7.13.3</ecNumber>
    </recommendedName>
</protein>
<feature type="domain" description="HPt" evidence="9">
    <location>
        <begin position="530"/>
        <end position="637"/>
    </location>
</feature>
<dbReference type="eggNOG" id="COG0643">
    <property type="taxonomic scope" value="Bacteria"/>
</dbReference>
<feature type="transmembrane region" description="Helical" evidence="7">
    <location>
        <begin position="251"/>
        <end position="270"/>
    </location>
</feature>
<evidence type="ECO:0000256" key="6">
    <source>
        <dbReference type="PROSITE-ProRule" id="PRU00110"/>
    </source>
</evidence>
<keyword evidence="4" id="KW-0808">Transferase</keyword>
<reference evidence="10 11" key="1">
    <citation type="journal article" date="2012" name="J. Bacteriol.">
        <title>Complete Genome Sequence of the Thermophilic, Piezophilic, Heterotrophic Bacterium Marinitoga piezophila KA3.</title>
        <authorList>
            <person name="Lucas S."/>
            <person name="Han J."/>
            <person name="Lapidus A."/>
            <person name="Cheng J.F."/>
            <person name="Goodwin L.A."/>
            <person name="Pitluck S."/>
            <person name="Peters L."/>
            <person name="Mikhailova N."/>
            <person name="Teshima H."/>
            <person name="Detter J.C."/>
            <person name="Han C."/>
            <person name="Tapia R."/>
            <person name="Land M."/>
            <person name="Hauser L."/>
            <person name="Kyrpides N.C."/>
            <person name="Ivanova N."/>
            <person name="Pagani I."/>
            <person name="Vannier P."/>
            <person name="Oger P."/>
            <person name="Bartlett D.H."/>
            <person name="Noll K.M."/>
            <person name="Woyke T."/>
            <person name="Jebbar M."/>
        </authorList>
    </citation>
    <scope>NUCLEOTIDE SEQUENCE [LARGE SCALE GENOMIC DNA]</scope>
    <source>
        <strain evidence="11">DSM 14283 / JCM 11233 / KA3</strain>
    </source>
</reference>
<dbReference type="PANTHER" id="PTHR43395">
    <property type="entry name" value="SENSOR HISTIDINE KINASE CHEA"/>
    <property type="match status" value="1"/>
</dbReference>
<keyword evidence="7" id="KW-1133">Transmembrane helix</keyword>
<feature type="transmembrane region" description="Helical" evidence="7">
    <location>
        <begin position="154"/>
        <end position="174"/>
    </location>
</feature>
<keyword evidence="3 6" id="KW-0597">Phosphoprotein</keyword>
<evidence type="ECO:0000256" key="7">
    <source>
        <dbReference type="SAM" id="Phobius"/>
    </source>
</evidence>
<dbReference type="GO" id="GO:0004673">
    <property type="term" value="F:protein histidine kinase activity"/>
    <property type="evidence" value="ECO:0007669"/>
    <property type="project" value="UniProtKB-EC"/>
</dbReference>
<evidence type="ECO:0000256" key="2">
    <source>
        <dbReference type="ARBA" id="ARBA00012438"/>
    </source>
</evidence>
<dbReference type="PROSITE" id="PS50894">
    <property type="entry name" value="HPT"/>
    <property type="match status" value="1"/>
</dbReference>
<feature type="modified residue" description="Phosphohistidine" evidence="6">
    <location>
        <position position="570"/>
    </location>
</feature>
<keyword evidence="7" id="KW-0472">Membrane</keyword>
<dbReference type="KEGG" id="mpz:Marpi_2017"/>
<dbReference type="OrthoDB" id="48963at2"/>
<feature type="transmembrane region" description="Helical" evidence="7">
    <location>
        <begin position="276"/>
        <end position="299"/>
    </location>
</feature>
<dbReference type="SUPFAM" id="SSF55874">
    <property type="entry name" value="ATPase domain of HSP90 chaperone/DNA topoisomerase II/histidine kinase"/>
    <property type="match status" value="1"/>
</dbReference>
<proteinExistence type="predicted"/>
<reference evidence="11" key="2">
    <citation type="submission" date="2012-01" db="EMBL/GenBank/DDBJ databases">
        <title>Complete sequence of chromosome of Marinitoga piezophila KA3.</title>
        <authorList>
            <person name="Lucas S."/>
            <person name="Han J."/>
            <person name="Lapidus A."/>
            <person name="Cheng J.-F."/>
            <person name="Goodwin L."/>
            <person name="Pitluck S."/>
            <person name="Peters L."/>
            <person name="Mikhailova N."/>
            <person name="Teshima H."/>
            <person name="Detter J.C."/>
            <person name="Han C."/>
            <person name="Tapia R."/>
            <person name="Land M."/>
            <person name="Hauser L."/>
            <person name="Kyrpides N."/>
            <person name="Ivanova N."/>
            <person name="Pagani I."/>
            <person name="Jebbar M."/>
            <person name="Vannier P."/>
            <person name="Oger P."/>
            <person name="Cario A."/>
            <person name="Bartlett D."/>
            <person name="Noll K.M."/>
            <person name="Woyke T."/>
        </authorList>
    </citation>
    <scope>NUCLEOTIDE SEQUENCE [LARGE SCALE GENOMIC DNA]</scope>
    <source>
        <strain evidence="11">DSM 14283 / JCM 11233 / KA3</strain>
    </source>
</reference>
<feature type="transmembrane region" description="Helical" evidence="7">
    <location>
        <begin position="311"/>
        <end position="330"/>
    </location>
</feature>
<evidence type="ECO:0000259" key="9">
    <source>
        <dbReference type="PROSITE" id="PS50894"/>
    </source>
</evidence>
<feature type="domain" description="Histidine kinase" evidence="8">
    <location>
        <begin position="618"/>
        <end position="861"/>
    </location>
</feature>
<evidence type="ECO:0000256" key="4">
    <source>
        <dbReference type="ARBA" id="ARBA00022679"/>
    </source>
</evidence>
<keyword evidence="5 10" id="KW-0418">Kinase</keyword>
<evidence type="ECO:0000313" key="11">
    <source>
        <dbReference type="Proteomes" id="UP000007161"/>
    </source>
</evidence>
<dbReference type="InterPro" id="IPR036890">
    <property type="entry name" value="HATPase_C_sf"/>
</dbReference>
<dbReference type="STRING" id="443254.Marpi_2017"/>
<dbReference type="HOGENOM" id="CLU_331987_0_0_0"/>
<comment type="catalytic activity">
    <reaction evidence="1">
        <text>ATP + protein L-histidine = ADP + protein N-phospho-L-histidine.</text>
        <dbReference type="EC" id="2.7.13.3"/>
    </reaction>
</comment>
<dbReference type="InterPro" id="IPR005467">
    <property type="entry name" value="His_kinase_dom"/>
</dbReference>
<gene>
    <name evidence="10" type="ordered locus">Marpi_2017</name>
</gene>
<evidence type="ECO:0000256" key="1">
    <source>
        <dbReference type="ARBA" id="ARBA00000085"/>
    </source>
</evidence>
<feature type="transmembrane region" description="Helical" evidence="7">
    <location>
        <begin position="217"/>
        <end position="239"/>
    </location>
</feature>
<dbReference type="SMART" id="SM00387">
    <property type="entry name" value="HATPase_c"/>
    <property type="match status" value="1"/>
</dbReference>
<name>H2J723_MARPK</name>
<dbReference type="PANTHER" id="PTHR43395:SF10">
    <property type="entry name" value="CHEMOTAXIS PROTEIN CHEA"/>
    <property type="match status" value="1"/>
</dbReference>
<keyword evidence="11" id="KW-1185">Reference proteome</keyword>
<evidence type="ECO:0000256" key="5">
    <source>
        <dbReference type="ARBA" id="ARBA00022777"/>
    </source>
</evidence>
<dbReference type="Pfam" id="PF02518">
    <property type="entry name" value="HATPase_c"/>
    <property type="match status" value="1"/>
</dbReference>
<dbReference type="EC" id="2.7.13.3" evidence="2"/>
<evidence type="ECO:0000313" key="10">
    <source>
        <dbReference type="EMBL" id="AEX86393.1"/>
    </source>
</evidence>
<keyword evidence="7" id="KW-0812">Transmembrane</keyword>
<dbReference type="Gene3D" id="3.30.565.10">
    <property type="entry name" value="Histidine kinase-like ATPase, C-terminal domain"/>
    <property type="match status" value="1"/>
</dbReference>
<dbReference type="Proteomes" id="UP000007161">
    <property type="component" value="Chromosome"/>
</dbReference>
<dbReference type="PROSITE" id="PS50109">
    <property type="entry name" value="HIS_KIN"/>
    <property type="match status" value="1"/>
</dbReference>
<dbReference type="FunFam" id="3.30.565.10:FF:000016">
    <property type="entry name" value="Chemotaxis protein CheA, putative"/>
    <property type="match status" value="1"/>
</dbReference>
<accession>H2J723</accession>
<dbReference type="InterPro" id="IPR004358">
    <property type="entry name" value="Sig_transdc_His_kin-like_C"/>
</dbReference>
<dbReference type="EMBL" id="CP003257">
    <property type="protein sequence ID" value="AEX86393.1"/>
    <property type="molecule type" value="Genomic_DNA"/>
</dbReference>
<evidence type="ECO:0000256" key="3">
    <source>
        <dbReference type="ARBA" id="ARBA00022553"/>
    </source>
</evidence>
<evidence type="ECO:0000259" key="8">
    <source>
        <dbReference type="PROSITE" id="PS50109"/>
    </source>
</evidence>
<feature type="transmembrane region" description="Helical" evidence="7">
    <location>
        <begin position="186"/>
        <end position="205"/>
    </location>
</feature>
<dbReference type="InterPro" id="IPR008207">
    <property type="entry name" value="Sig_transdc_His_kin_Hpt_dom"/>
</dbReference>
<dbReference type="GO" id="GO:0000160">
    <property type="term" value="P:phosphorelay signal transduction system"/>
    <property type="evidence" value="ECO:0007669"/>
    <property type="project" value="InterPro"/>
</dbReference>